<evidence type="ECO:0000313" key="2">
    <source>
        <dbReference type="EMBL" id="KEP50073.1"/>
    </source>
</evidence>
<dbReference type="PROSITE" id="PS50097">
    <property type="entry name" value="BTB"/>
    <property type="match status" value="1"/>
</dbReference>
<dbReference type="Pfam" id="PF00651">
    <property type="entry name" value="BTB"/>
    <property type="match status" value="1"/>
</dbReference>
<accession>A0A074RZI3</accession>
<dbReference type="HOGENOM" id="CLU_047592_1_0_1"/>
<dbReference type="CDD" id="cd18186">
    <property type="entry name" value="BTB_POZ_ZBTB_KLHL-like"/>
    <property type="match status" value="1"/>
</dbReference>
<dbReference type="EMBL" id="AZST01000289">
    <property type="protein sequence ID" value="KEP50073.1"/>
    <property type="molecule type" value="Genomic_DNA"/>
</dbReference>
<feature type="domain" description="BTB" evidence="1">
    <location>
        <begin position="50"/>
        <end position="114"/>
    </location>
</feature>
<sequence>MTKKQYTTLATPGGYAVSINRASDTGADAEAPNTESPELVRHTEFYFDNTLVTVQVENTLFNVHKYQLVKSEVFSDIFKSMENRQPREGSSSDLPIVMKGITTSDFAALLKVLYARHCPCHQPTIEASISLIIPAFRLADALRFSEVCADLLPLAEKDLGDVDKIVFAREFDIKDWLATAHVRLCQREEPLSNEEARKLGVDSVLIISHMREKHQTQNYQLSIGNDYCGTCLGLNHHGIGYSCNNCGGSGTGHFRYIGPGTMQKQSSPDNTAIVAGVAKWIEDGCVVEKE</sequence>
<protein>
    <submittedName>
        <fullName evidence="2">BTB/POZ domain protein</fullName>
    </submittedName>
</protein>
<organism evidence="2 3">
    <name type="scientific">Rhizoctonia solani 123E</name>
    <dbReference type="NCBI Taxonomy" id="1423351"/>
    <lineage>
        <taxon>Eukaryota</taxon>
        <taxon>Fungi</taxon>
        <taxon>Dikarya</taxon>
        <taxon>Basidiomycota</taxon>
        <taxon>Agaricomycotina</taxon>
        <taxon>Agaricomycetes</taxon>
        <taxon>Cantharellales</taxon>
        <taxon>Ceratobasidiaceae</taxon>
        <taxon>Rhizoctonia</taxon>
    </lineage>
</organism>
<dbReference type="Gene3D" id="3.30.710.10">
    <property type="entry name" value="Potassium Channel Kv1.1, Chain A"/>
    <property type="match status" value="1"/>
</dbReference>
<reference evidence="2 3" key="1">
    <citation type="submission" date="2013-12" db="EMBL/GenBank/DDBJ databases">
        <authorList>
            <person name="Cubeta M."/>
            <person name="Pakala S."/>
            <person name="Fedorova N."/>
            <person name="Thomas E."/>
            <person name="Dean R."/>
            <person name="Jabaji S."/>
            <person name="Neate S."/>
            <person name="Toda T."/>
            <person name="Tavantzis S."/>
            <person name="Vilgalys R."/>
            <person name="Bharathan N."/>
            <person name="Pakala S."/>
            <person name="Losada L.S."/>
            <person name="Zafar N."/>
            <person name="Nierman W."/>
        </authorList>
    </citation>
    <scope>NUCLEOTIDE SEQUENCE [LARGE SCALE GENOMIC DNA]</scope>
    <source>
        <strain evidence="2 3">123E</strain>
    </source>
</reference>
<comment type="caution">
    <text evidence="2">The sequence shown here is derived from an EMBL/GenBank/DDBJ whole genome shotgun (WGS) entry which is preliminary data.</text>
</comment>
<dbReference type="STRING" id="1423351.A0A074RZI3"/>
<dbReference type="SUPFAM" id="SSF54695">
    <property type="entry name" value="POZ domain"/>
    <property type="match status" value="1"/>
</dbReference>
<dbReference type="InterPro" id="IPR011333">
    <property type="entry name" value="SKP1/BTB/POZ_sf"/>
</dbReference>
<dbReference type="InterPro" id="IPR000210">
    <property type="entry name" value="BTB/POZ_dom"/>
</dbReference>
<evidence type="ECO:0000259" key="1">
    <source>
        <dbReference type="PROSITE" id="PS50097"/>
    </source>
</evidence>
<proteinExistence type="predicted"/>
<dbReference type="OrthoDB" id="2593747at2759"/>
<gene>
    <name evidence="2" type="ORF">V565_087060</name>
</gene>
<name>A0A074RZI3_9AGAM</name>
<dbReference type="Proteomes" id="UP000027456">
    <property type="component" value="Unassembled WGS sequence"/>
</dbReference>
<keyword evidence="3" id="KW-1185">Reference proteome</keyword>
<evidence type="ECO:0000313" key="3">
    <source>
        <dbReference type="Proteomes" id="UP000027456"/>
    </source>
</evidence>
<dbReference type="AlphaFoldDB" id="A0A074RZI3"/>